<comment type="caution">
    <text evidence="2">The sequence shown here is derived from an EMBL/GenBank/DDBJ whole genome shotgun (WGS) entry which is preliminary data.</text>
</comment>
<reference evidence="2 3" key="2">
    <citation type="submission" date="2020-03" db="EMBL/GenBank/DDBJ databases">
        <authorList>
            <person name="Ichikawa N."/>
            <person name="Kimura A."/>
            <person name="Kitahashi Y."/>
            <person name="Uohara A."/>
        </authorList>
    </citation>
    <scope>NUCLEOTIDE SEQUENCE [LARGE SCALE GENOMIC DNA]</scope>
    <source>
        <strain evidence="2 3">NBRC 108638</strain>
    </source>
</reference>
<evidence type="ECO:0000313" key="2">
    <source>
        <dbReference type="EMBL" id="GFJ88670.1"/>
    </source>
</evidence>
<organism evidence="2 3">
    <name type="scientific">Phytohabitans rumicis</name>
    <dbReference type="NCBI Taxonomy" id="1076125"/>
    <lineage>
        <taxon>Bacteria</taxon>
        <taxon>Bacillati</taxon>
        <taxon>Actinomycetota</taxon>
        <taxon>Actinomycetes</taxon>
        <taxon>Micromonosporales</taxon>
        <taxon>Micromonosporaceae</taxon>
    </lineage>
</organism>
<name>A0A6V8KZ89_9ACTN</name>
<evidence type="ECO:0000313" key="3">
    <source>
        <dbReference type="Proteomes" id="UP000482960"/>
    </source>
</evidence>
<gene>
    <name evidence="2" type="ORF">Prum_023120</name>
</gene>
<dbReference type="InterPro" id="IPR000182">
    <property type="entry name" value="GNAT_dom"/>
</dbReference>
<dbReference type="RefSeq" id="WP_173076109.1">
    <property type="nucleotide sequence ID" value="NZ_BAABJB010000015.1"/>
</dbReference>
<dbReference type="AlphaFoldDB" id="A0A6V8KZ89"/>
<protein>
    <submittedName>
        <fullName evidence="2">GNAT family acetyltransferase</fullName>
    </submittedName>
</protein>
<dbReference type="SUPFAM" id="SSF55729">
    <property type="entry name" value="Acyl-CoA N-acyltransferases (Nat)"/>
    <property type="match status" value="1"/>
</dbReference>
<dbReference type="Pfam" id="PF00583">
    <property type="entry name" value="Acetyltransf_1"/>
    <property type="match status" value="1"/>
</dbReference>
<feature type="domain" description="N-acetyltransferase" evidence="1">
    <location>
        <begin position="4"/>
        <end position="192"/>
    </location>
</feature>
<dbReference type="GO" id="GO:0016747">
    <property type="term" value="F:acyltransferase activity, transferring groups other than amino-acyl groups"/>
    <property type="evidence" value="ECO:0007669"/>
    <property type="project" value="InterPro"/>
</dbReference>
<dbReference type="EMBL" id="BLPG01000001">
    <property type="protein sequence ID" value="GFJ88670.1"/>
    <property type="molecule type" value="Genomic_DNA"/>
</dbReference>
<dbReference type="Gene3D" id="3.40.630.30">
    <property type="match status" value="1"/>
</dbReference>
<proteinExistence type="predicted"/>
<keyword evidence="2" id="KW-0808">Transferase</keyword>
<reference evidence="2 3" key="1">
    <citation type="submission" date="2020-03" db="EMBL/GenBank/DDBJ databases">
        <title>Whole genome shotgun sequence of Phytohabitans rumicis NBRC 108638.</title>
        <authorList>
            <person name="Komaki H."/>
            <person name="Tamura T."/>
        </authorList>
    </citation>
    <scope>NUCLEOTIDE SEQUENCE [LARGE SCALE GENOMIC DNA]</scope>
    <source>
        <strain evidence="2 3">NBRC 108638</strain>
    </source>
</reference>
<accession>A0A6V8KZ89</accession>
<evidence type="ECO:0000259" key="1">
    <source>
        <dbReference type="PROSITE" id="PS51186"/>
    </source>
</evidence>
<dbReference type="Proteomes" id="UP000482960">
    <property type="component" value="Unassembled WGS sequence"/>
</dbReference>
<sequence>MTGIEVHAVDKDRWDDLVDLFGPSGAYSGCWCMWFRIPSGEFSRNGNAGNRAALESLVADGEPIGLLGYADGQPVGWCTVAPRPAYPRILRSPALKPEVPADAGVWSVPCFFTRRGQRGGGVAAAMLEAAVAHARAQGASALEGYPVDTGQGRVPPPAELYTGTVALFERAGFTEHRRPPTGRRVIMRRPIPG</sequence>
<dbReference type="PROSITE" id="PS51186">
    <property type="entry name" value="GNAT"/>
    <property type="match status" value="1"/>
</dbReference>
<keyword evidence="3" id="KW-1185">Reference proteome</keyword>
<dbReference type="InterPro" id="IPR016181">
    <property type="entry name" value="Acyl_CoA_acyltransferase"/>
</dbReference>